<proteinExistence type="predicted"/>
<evidence type="ECO:0000313" key="2">
    <source>
        <dbReference type="Proteomes" id="UP000516437"/>
    </source>
</evidence>
<accession>A0A6A1V1X5</accession>
<organism evidence="1 2">
    <name type="scientific">Morella rubra</name>
    <name type="common">Chinese bayberry</name>
    <dbReference type="NCBI Taxonomy" id="262757"/>
    <lineage>
        <taxon>Eukaryota</taxon>
        <taxon>Viridiplantae</taxon>
        <taxon>Streptophyta</taxon>
        <taxon>Embryophyta</taxon>
        <taxon>Tracheophyta</taxon>
        <taxon>Spermatophyta</taxon>
        <taxon>Magnoliopsida</taxon>
        <taxon>eudicotyledons</taxon>
        <taxon>Gunneridae</taxon>
        <taxon>Pentapetalae</taxon>
        <taxon>rosids</taxon>
        <taxon>fabids</taxon>
        <taxon>Fagales</taxon>
        <taxon>Myricaceae</taxon>
        <taxon>Morella</taxon>
    </lineage>
</organism>
<dbReference type="Proteomes" id="UP000516437">
    <property type="component" value="Chromosome 7"/>
</dbReference>
<comment type="caution">
    <text evidence="1">The sequence shown here is derived from an EMBL/GenBank/DDBJ whole genome shotgun (WGS) entry which is preliminary data.</text>
</comment>
<sequence length="97" mass="11495">MSRSVVVEQHIQLADFYELRFEDRTLPEIGEQVGWLPFLQRLWSNSVFWCESSTLLYFRRGTLRSLVWSDRLECADHILARRARFIFGVREGCDSVP</sequence>
<protein>
    <submittedName>
        <fullName evidence="1">Uncharacterized protein</fullName>
    </submittedName>
</protein>
<reference evidence="1 2" key="1">
    <citation type="journal article" date="2019" name="Plant Biotechnol. J.">
        <title>The red bayberry genome and genetic basis of sex determination.</title>
        <authorList>
            <person name="Jia H.M."/>
            <person name="Jia H.J."/>
            <person name="Cai Q.L."/>
            <person name="Wang Y."/>
            <person name="Zhao H.B."/>
            <person name="Yang W.F."/>
            <person name="Wang G.Y."/>
            <person name="Li Y.H."/>
            <person name="Zhan D.L."/>
            <person name="Shen Y.T."/>
            <person name="Niu Q.F."/>
            <person name="Chang L."/>
            <person name="Qiu J."/>
            <person name="Zhao L."/>
            <person name="Xie H.B."/>
            <person name="Fu W.Y."/>
            <person name="Jin J."/>
            <person name="Li X.W."/>
            <person name="Jiao Y."/>
            <person name="Zhou C.C."/>
            <person name="Tu T."/>
            <person name="Chai C.Y."/>
            <person name="Gao J.L."/>
            <person name="Fan L.J."/>
            <person name="van de Weg E."/>
            <person name="Wang J.Y."/>
            <person name="Gao Z.S."/>
        </authorList>
    </citation>
    <scope>NUCLEOTIDE SEQUENCE [LARGE SCALE GENOMIC DNA]</scope>
    <source>
        <tissue evidence="1">Leaves</tissue>
    </source>
</reference>
<keyword evidence="2" id="KW-1185">Reference proteome</keyword>
<dbReference type="AlphaFoldDB" id="A0A6A1V1X5"/>
<name>A0A6A1V1X5_9ROSI</name>
<evidence type="ECO:0000313" key="1">
    <source>
        <dbReference type="EMBL" id="KAB1206645.1"/>
    </source>
</evidence>
<gene>
    <name evidence="1" type="ORF">CJ030_MR7G001541</name>
</gene>
<dbReference type="EMBL" id="RXIC02000025">
    <property type="protein sequence ID" value="KAB1206645.1"/>
    <property type="molecule type" value="Genomic_DNA"/>
</dbReference>